<dbReference type="RefSeq" id="XP_018714402.1">
    <property type="nucleotide sequence ID" value="XM_018854004.1"/>
</dbReference>
<gene>
    <name evidence="1" type="ORF">METBIDRAFT_114928</name>
</gene>
<organism evidence="1 2">
    <name type="scientific">Metschnikowia bicuspidata var. bicuspidata NRRL YB-4993</name>
    <dbReference type="NCBI Taxonomy" id="869754"/>
    <lineage>
        <taxon>Eukaryota</taxon>
        <taxon>Fungi</taxon>
        <taxon>Dikarya</taxon>
        <taxon>Ascomycota</taxon>
        <taxon>Saccharomycotina</taxon>
        <taxon>Pichiomycetes</taxon>
        <taxon>Metschnikowiaceae</taxon>
        <taxon>Metschnikowia</taxon>
    </lineage>
</organism>
<reference evidence="1 2" key="1">
    <citation type="submission" date="2016-05" db="EMBL/GenBank/DDBJ databases">
        <title>Comparative genomics of biotechnologically important yeasts.</title>
        <authorList>
            <consortium name="DOE Joint Genome Institute"/>
            <person name="Riley R."/>
            <person name="Haridas S."/>
            <person name="Wolfe K.H."/>
            <person name="Lopes M.R."/>
            <person name="Hittinger C.T."/>
            <person name="Goker M."/>
            <person name="Salamov A."/>
            <person name="Wisecaver J."/>
            <person name="Long T.M."/>
            <person name="Aerts A.L."/>
            <person name="Barry K."/>
            <person name="Choi C."/>
            <person name="Clum A."/>
            <person name="Coughlan A.Y."/>
            <person name="Deshpande S."/>
            <person name="Douglass A.P."/>
            <person name="Hanson S.J."/>
            <person name="Klenk H.-P."/>
            <person name="LaButti K."/>
            <person name="Lapidus A."/>
            <person name="Lindquist E."/>
            <person name="Lipzen A."/>
            <person name="Meier-kolthoff J.P."/>
            <person name="Ohm R.A."/>
            <person name="Otillar R.P."/>
            <person name="Pangilinan J."/>
            <person name="Peng Y."/>
            <person name="Rokas A."/>
            <person name="Rosa C.A."/>
            <person name="Scheuner C."/>
            <person name="Sibirny A.A."/>
            <person name="Slot J.C."/>
            <person name="Stielow J.B."/>
            <person name="Sun H."/>
            <person name="Kurtzman C.P."/>
            <person name="Blackwell M."/>
            <person name="Grigoriev I.V."/>
            <person name="Jeffries T.W."/>
        </authorList>
    </citation>
    <scope>NUCLEOTIDE SEQUENCE [LARGE SCALE GENOMIC DNA]</scope>
    <source>
        <strain evidence="1 2">NRRL YB-4993</strain>
    </source>
</reference>
<comment type="caution">
    <text evidence="1">The sequence shown here is derived from an EMBL/GenBank/DDBJ whole genome shotgun (WGS) entry which is preliminary data.</text>
</comment>
<evidence type="ECO:0000313" key="2">
    <source>
        <dbReference type="Proteomes" id="UP000092555"/>
    </source>
</evidence>
<evidence type="ECO:0000313" key="1">
    <source>
        <dbReference type="EMBL" id="OBA23921.1"/>
    </source>
</evidence>
<dbReference type="Proteomes" id="UP000092555">
    <property type="component" value="Unassembled WGS sequence"/>
</dbReference>
<dbReference type="AlphaFoldDB" id="A0A1A0HIU1"/>
<accession>A0A1A0HIU1</accession>
<dbReference type="EMBL" id="LXTC01000001">
    <property type="protein sequence ID" value="OBA23921.1"/>
    <property type="molecule type" value="Genomic_DNA"/>
</dbReference>
<sequence length="87" mass="10183">MNLPKKNNNEYEIVHFWCQKFGFQTSMHLGEMLAPLGTFFDNLKILNWFDKGVRRVYLLRDAKTNVPFAALSNDLWSQAPEKVYPMG</sequence>
<keyword evidence="2" id="KW-1185">Reference proteome</keyword>
<protein>
    <submittedName>
        <fullName evidence="1">Uncharacterized protein</fullName>
    </submittedName>
</protein>
<proteinExistence type="predicted"/>
<name>A0A1A0HIU1_9ASCO</name>
<dbReference type="GeneID" id="30026980"/>